<dbReference type="InterPro" id="IPR000835">
    <property type="entry name" value="HTH_MarR-typ"/>
</dbReference>
<dbReference type="SUPFAM" id="SSF46785">
    <property type="entry name" value="Winged helix' DNA-binding domain"/>
    <property type="match status" value="1"/>
</dbReference>
<evidence type="ECO:0000313" key="2">
    <source>
        <dbReference type="EMBL" id="MCK2215412.1"/>
    </source>
</evidence>
<name>A0ABT0FSU2_9ACTN</name>
<evidence type="ECO:0000313" key="3">
    <source>
        <dbReference type="Proteomes" id="UP001317259"/>
    </source>
</evidence>
<dbReference type="EMBL" id="JAKRKC020000001">
    <property type="protein sequence ID" value="MCK2215412.1"/>
    <property type="molecule type" value="Genomic_DNA"/>
</dbReference>
<dbReference type="Proteomes" id="UP001317259">
    <property type="component" value="Unassembled WGS sequence"/>
</dbReference>
<dbReference type="SMART" id="SM00347">
    <property type="entry name" value="HTH_MARR"/>
    <property type="match status" value="1"/>
</dbReference>
<dbReference type="InterPro" id="IPR039422">
    <property type="entry name" value="MarR/SlyA-like"/>
</dbReference>
<reference evidence="2 3" key="1">
    <citation type="submission" date="2022-04" db="EMBL/GenBank/DDBJ databases">
        <title>Genome draft of Actinomadura sp. ATCC 31491.</title>
        <authorList>
            <person name="Shi X."/>
            <person name="Du Y."/>
        </authorList>
    </citation>
    <scope>NUCLEOTIDE SEQUENCE [LARGE SCALE GENOMIC DNA]</scope>
    <source>
        <strain evidence="2 3">ATCC 31491</strain>
    </source>
</reference>
<accession>A0ABT0FSU2</accession>
<dbReference type="InterPro" id="IPR036388">
    <property type="entry name" value="WH-like_DNA-bd_sf"/>
</dbReference>
<gene>
    <name evidence="2" type="ORF">MF672_016680</name>
</gene>
<sequence length="139" mass="15165">MMQALLQSLIAAELPVLAAHDVTMWGYVVLGALEDQAVRTQNALAEAIGADKTRIIGTLDRLQAAGLITREPDPRDRRARVLAITERGRAVREAVRARIQSNENRLLARLSPADRAGLLNALRTLSELPREEITGAGRP</sequence>
<protein>
    <submittedName>
        <fullName evidence="2">MarR family transcriptional regulator</fullName>
    </submittedName>
</protein>
<proteinExistence type="predicted"/>
<dbReference type="PANTHER" id="PTHR33164:SF43">
    <property type="entry name" value="HTH-TYPE TRANSCRIPTIONAL REPRESSOR YETL"/>
    <property type="match status" value="1"/>
</dbReference>
<dbReference type="Pfam" id="PF12802">
    <property type="entry name" value="MarR_2"/>
    <property type="match status" value="1"/>
</dbReference>
<evidence type="ECO:0000259" key="1">
    <source>
        <dbReference type="PROSITE" id="PS50995"/>
    </source>
</evidence>
<organism evidence="2 3">
    <name type="scientific">Actinomadura luzonensis</name>
    <dbReference type="NCBI Taxonomy" id="2805427"/>
    <lineage>
        <taxon>Bacteria</taxon>
        <taxon>Bacillati</taxon>
        <taxon>Actinomycetota</taxon>
        <taxon>Actinomycetes</taxon>
        <taxon>Streptosporangiales</taxon>
        <taxon>Thermomonosporaceae</taxon>
        <taxon>Actinomadura</taxon>
    </lineage>
</organism>
<comment type="caution">
    <text evidence="2">The sequence shown here is derived from an EMBL/GenBank/DDBJ whole genome shotgun (WGS) entry which is preliminary data.</text>
</comment>
<dbReference type="InterPro" id="IPR036390">
    <property type="entry name" value="WH_DNA-bd_sf"/>
</dbReference>
<dbReference type="PROSITE" id="PS50995">
    <property type="entry name" value="HTH_MARR_2"/>
    <property type="match status" value="1"/>
</dbReference>
<dbReference type="RefSeq" id="WP_242378276.1">
    <property type="nucleotide sequence ID" value="NZ_JAKRKC020000001.1"/>
</dbReference>
<keyword evidence="3" id="KW-1185">Reference proteome</keyword>
<dbReference type="PRINTS" id="PR00598">
    <property type="entry name" value="HTHMARR"/>
</dbReference>
<dbReference type="Gene3D" id="1.10.10.10">
    <property type="entry name" value="Winged helix-like DNA-binding domain superfamily/Winged helix DNA-binding domain"/>
    <property type="match status" value="1"/>
</dbReference>
<feature type="domain" description="HTH marR-type" evidence="1">
    <location>
        <begin position="1"/>
        <end position="127"/>
    </location>
</feature>
<dbReference type="PANTHER" id="PTHR33164">
    <property type="entry name" value="TRANSCRIPTIONAL REGULATOR, MARR FAMILY"/>
    <property type="match status" value="1"/>
</dbReference>